<dbReference type="PROSITE" id="PS51462">
    <property type="entry name" value="NUDIX"/>
    <property type="match status" value="1"/>
</dbReference>
<evidence type="ECO:0000256" key="7">
    <source>
        <dbReference type="ARBA" id="ARBA00032272"/>
    </source>
</evidence>
<dbReference type="EMBL" id="CP025704">
    <property type="protein sequence ID" value="AUN97618.1"/>
    <property type="molecule type" value="Genomic_DNA"/>
</dbReference>
<reference evidence="9 10" key="1">
    <citation type="submission" date="2018-01" db="EMBL/GenBank/DDBJ databases">
        <title>Complete genome sequence of Bacteriovorax stolpii DSM12778.</title>
        <authorList>
            <person name="Tang B."/>
            <person name="Chang J."/>
        </authorList>
    </citation>
    <scope>NUCLEOTIDE SEQUENCE [LARGE SCALE GENOMIC DNA]</scope>
    <source>
        <strain evidence="9 10">DSM 12778</strain>
    </source>
</reference>
<dbReference type="Pfam" id="PF00293">
    <property type="entry name" value="NUDIX"/>
    <property type="match status" value="1"/>
</dbReference>
<evidence type="ECO:0000313" key="10">
    <source>
        <dbReference type="Proteomes" id="UP000235584"/>
    </source>
</evidence>
<dbReference type="PROSITE" id="PS00893">
    <property type="entry name" value="NUDIX_BOX"/>
    <property type="match status" value="1"/>
</dbReference>
<evidence type="ECO:0000256" key="4">
    <source>
        <dbReference type="ARBA" id="ARBA00016377"/>
    </source>
</evidence>
<keyword evidence="5 9" id="KW-0378">Hydrolase</keyword>
<dbReference type="RefSeq" id="WP_102242913.1">
    <property type="nucleotide sequence ID" value="NZ_CP025704.1"/>
</dbReference>
<dbReference type="GO" id="GO:0016787">
    <property type="term" value="F:hydrolase activity"/>
    <property type="evidence" value="ECO:0007669"/>
    <property type="project" value="UniProtKB-KW"/>
</dbReference>
<dbReference type="InterPro" id="IPR020084">
    <property type="entry name" value="NUDIX_hydrolase_CS"/>
</dbReference>
<feature type="domain" description="Nudix hydrolase" evidence="8">
    <location>
        <begin position="41"/>
        <end position="171"/>
    </location>
</feature>
<proteinExistence type="inferred from homology"/>
<dbReference type="InterPro" id="IPR000086">
    <property type="entry name" value="NUDIX_hydrolase_dom"/>
</dbReference>
<dbReference type="Gene3D" id="3.90.79.10">
    <property type="entry name" value="Nucleoside Triphosphate Pyrophosphohydrolase"/>
    <property type="match status" value="1"/>
</dbReference>
<evidence type="ECO:0000256" key="2">
    <source>
        <dbReference type="ARBA" id="ARBA00001946"/>
    </source>
</evidence>
<dbReference type="KEGG" id="bsto:C0V70_05715"/>
<dbReference type="GO" id="GO:0019693">
    <property type="term" value="P:ribose phosphate metabolic process"/>
    <property type="evidence" value="ECO:0007669"/>
    <property type="project" value="TreeGrafter"/>
</dbReference>
<dbReference type="AlphaFoldDB" id="A0A2K9NQ29"/>
<sequence length="181" mass="20405">MKITKWKTVSSEVALKANIFRYVKVKSESPTTGKVGDFDIIQCLNWVNIIAVTKDKKVVLIKQYRHGTDQVTVEIPGGAVHFNEDVFLAAQRELREETGYSSSNWKHIGRVDANPAFMNNYCDTYLALDAEKTHDQEFDPFEEIEVYLRDLKDIPQLVGSGEISHSLVVAAFYFLTAAGEA</sequence>
<comment type="similarity">
    <text evidence="3">Belongs to the Nudix hydrolase family. NudK subfamily.</text>
</comment>
<evidence type="ECO:0000313" key="9">
    <source>
        <dbReference type="EMBL" id="AUN97618.1"/>
    </source>
</evidence>
<evidence type="ECO:0000256" key="3">
    <source>
        <dbReference type="ARBA" id="ARBA00007275"/>
    </source>
</evidence>
<dbReference type="InterPro" id="IPR015797">
    <property type="entry name" value="NUDIX_hydrolase-like_dom_sf"/>
</dbReference>
<evidence type="ECO:0000259" key="8">
    <source>
        <dbReference type="PROSITE" id="PS51462"/>
    </source>
</evidence>
<dbReference type="PANTHER" id="PTHR11839">
    <property type="entry name" value="UDP/ADP-SUGAR PYROPHOSPHATASE"/>
    <property type="match status" value="1"/>
</dbReference>
<protein>
    <recommendedName>
        <fullName evidence="4">GDP-mannose pyrophosphatase</fullName>
    </recommendedName>
    <alternativeName>
        <fullName evidence="6">GDP-mannose hydrolase</fullName>
    </alternativeName>
    <alternativeName>
        <fullName evidence="7">GDPMK</fullName>
    </alternativeName>
</protein>
<evidence type="ECO:0000256" key="5">
    <source>
        <dbReference type="ARBA" id="ARBA00022801"/>
    </source>
</evidence>
<accession>A0A2K9NQ29</accession>
<dbReference type="GO" id="GO:0005829">
    <property type="term" value="C:cytosol"/>
    <property type="evidence" value="ECO:0007669"/>
    <property type="project" value="TreeGrafter"/>
</dbReference>
<dbReference type="SUPFAM" id="SSF55811">
    <property type="entry name" value="Nudix"/>
    <property type="match status" value="1"/>
</dbReference>
<comment type="catalytic activity">
    <reaction evidence="1">
        <text>GDP-alpha-D-mannose + H2O = alpha-D-mannose 1-phosphate + GMP + 2 H(+)</text>
        <dbReference type="Rhea" id="RHEA:27978"/>
        <dbReference type="ChEBI" id="CHEBI:15377"/>
        <dbReference type="ChEBI" id="CHEBI:15378"/>
        <dbReference type="ChEBI" id="CHEBI:57527"/>
        <dbReference type="ChEBI" id="CHEBI:58115"/>
        <dbReference type="ChEBI" id="CHEBI:58409"/>
    </reaction>
</comment>
<dbReference type="PANTHER" id="PTHR11839:SF18">
    <property type="entry name" value="NUDIX HYDROLASE DOMAIN-CONTAINING PROTEIN"/>
    <property type="match status" value="1"/>
</dbReference>
<keyword evidence="10" id="KW-1185">Reference proteome</keyword>
<dbReference type="Proteomes" id="UP000235584">
    <property type="component" value="Chromosome"/>
</dbReference>
<evidence type="ECO:0000256" key="6">
    <source>
        <dbReference type="ARBA" id="ARBA00032162"/>
    </source>
</evidence>
<gene>
    <name evidence="9" type="ORF">C0V70_05715</name>
</gene>
<organism evidence="9 10">
    <name type="scientific">Bacteriovorax stolpii</name>
    <name type="common">Bdellovibrio stolpii</name>
    <dbReference type="NCBI Taxonomy" id="960"/>
    <lineage>
        <taxon>Bacteria</taxon>
        <taxon>Pseudomonadati</taxon>
        <taxon>Bdellovibrionota</taxon>
        <taxon>Bacteriovoracia</taxon>
        <taxon>Bacteriovoracales</taxon>
        <taxon>Bacteriovoracaceae</taxon>
        <taxon>Bacteriovorax</taxon>
    </lineage>
</organism>
<name>A0A2K9NQ29_BACTC</name>
<comment type="cofactor">
    <cofactor evidence="2">
        <name>Mg(2+)</name>
        <dbReference type="ChEBI" id="CHEBI:18420"/>
    </cofactor>
</comment>
<dbReference type="CDD" id="cd03424">
    <property type="entry name" value="NUDIX_ADPRase_Nudt5_UGPPase_Nudt14"/>
    <property type="match status" value="1"/>
</dbReference>
<dbReference type="GO" id="GO:0006753">
    <property type="term" value="P:nucleoside phosphate metabolic process"/>
    <property type="evidence" value="ECO:0007669"/>
    <property type="project" value="TreeGrafter"/>
</dbReference>
<evidence type="ECO:0000256" key="1">
    <source>
        <dbReference type="ARBA" id="ARBA00000847"/>
    </source>
</evidence>